<protein>
    <submittedName>
        <fullName evidence="5">Flagellar export chaperone FlgN</fullName>
    </submittedName>
</protein>
<dbReference type="SUPFAM" id="SSF140566">
    <property type="entry name" value="FlgN-like"/>
    <property type="match status" value="1"/>
</dbReference>
<reference evidence="5" key="1">
    <citation type="submission" date="2021-09" db="EMBL/GenBank/DDBJ databases">
        <title>First case of bloodstream infection caused by Mixta hanseatica sp. nov., a member of the Erwiniaceae family.</title>
        <authorList>
            <person name="Both A."/>
            <person name="Huang J."/>
            <person name="Wenzel P."/>
            <person name="Aepfelbacher M."/>
            <person name="Rohde H."/>
            <person name="Christner M."/>
            <person name="Hentschke M."/>
        </authorList>
    </citation>
    <scope>NUCLEOTIDE SEQUENCE</scope>
    <source>
        <strain evidence="5">X22927</strain>
    </source>
</reference>
<evidence type="ECO:0000313" key="5">
    <source>
        <dbReference type="EMBL" id="UQY44163.1"/>
    </source>
</evidence>
<feature type="coiled-coil region" evidence="4">
    <location>
        <begin position="1"/>
        <end position="28"/>
    </location>
</feature>
<dbReference type="Gene3D" id="1.20.58.300">
    <property type="entry name" value="FlgN-like"/>
    <property type="match status" value="1"/>
</dbReference>
<evidence type="ECO:0000256" key="4">
    <source>
        <dbReference type="SAM" id="Coils"/>
    </source>
</evidence>
<organism evidence="5 6">
    <name type="scientific">Mixta hanseatica</name>
    <dbReference type="NCBI Taxonomy" id="2872648"/>
    <lineage>
        <taxon>Bacteria</taxon>
        <taxon>Pseudomonadati</taxon>
        <taxon>Pseudomonadota</taxon>
        <taxon>Gammaproteobacteria</taxon>
        <taxon>Enterobacterales</taxon>
        <taxon>Erwiniaceae</taxon>
        <taxon>Mixta</taxon>
    </lineage>
</organism>
<keyword evidence="6" id="KW-1185">Reference proteome</keyword>
<dbReference type="InterPro" id="IPR036679">
    <property type="entry name" value="FlgN-like_sf"/>
</dbReference>
<evidence type="ECO:0000256" key="2">
    <source>
        <dbReference type="ARBA" id="ARBA00007703"/>
    </source>
</evidence>
<keyword evidence="3" id="KW-1005">Bacterial flagellum biogenesis</keyword>
<evidence type="ECO:0000256" key="1">
    <source>
        <dbReference type="ARBA" id="ARBA00002397"/>
    </source>
</evidence>
<keyword evidence="5" id="KW-0969">Cilium</keyword>
<keyword evidence="5" id="KW-0282">Flagellum</keyword>
<dbReference type="Pfam" id="PF05130">
    <property type="entry name" value="FlgN"/>
    <property type="match status" value="1"/>
</dbReference>
<comment type="similarity">
    <text evidence="2">Belongs to the FlgN family.</text>
</comment>
<dbReference type="RefSeq" id="WP_249892787.1">
    <property type="nucleotide sequence ID" value="NZ_CP082904.1"/>
</dbReference>
<sequence>METLQTTLNTLQDTLNELEAVLTEEIKQLSYAQVNAVALQQLSDIKSRLLSTLAWHDEQRKQTEKRLRLLAPYAQQPTLAGCWERILQSTEKAREMNLQTSHLLDMHMQKVQSLSKAMNKAAASPGLYNAGGQSENNGKARAYNITI</sequence>
<evidence type="ECO:0000313" key="6">
    <source>
        <dbReference type="Proteomes" id="UP001056635"/>
    </source>
</evidence>
<dbReference type="Proteomes" id="UP001056635">
    <property type="component" value="Chromosome"/>
</dbReference>
<name>A0ABY4R793_9GAMM</name>
<comment type="function">
    <text evidence="1">Required for the efficient initiation of filament assembly.</text>
</comment>
<keyword evidence="5" id="KW-0966">Cell projection</keyword>
<dbReference type="EMBL" id="CP082904">
    <property type="protein sequence ID" value="UQY44163.1"/>
    <property type="molecule type" value="Genomic_DNA"/>
</dbReference>
<accession>A0ABY4R793</accession>
<gene>
    <name evidence="5" type="primary">flgN</name>
    <name evidence="5" type="ORF">K6958_00140</name>
</gene>
<proteinExistence type="inferred from homology"/>
<keyword evidence="4" id="KW-0175">Coiled coil</keyword>
<evidence type="ECO:0000256" key="3">
    <source>
        <dbReference type="ARBA" id="ARBA00022795"/>
    </source>
</evidence>
<dbReference type="InterPro" id="IPR007809">
    <property type="entry name" value="FlgN-like"/>
</dbReference>